<accession>A0A5B2VS40</accession>
<organism evidence="1 2">
    <name type="scientific">Salinarimonas soli</name>
    <dbReference type="NCBI Taxonomy" id="1638099"/>
    <lineage>
        <taxon>Bacteria</taxon>
        <taxon>Pseudomonadati</taxon>
        <taxon>Pseudomonadota</taxon>
        <taxon>Alphaproteobacteria</taxon>
        <taxon>Hyphomicrobiales</taxon>
        <taxon>Salinarimonadaceae</taxon>
        <taxon>Salinarimonas</taxon>
    </lineage>
</organism>
<protein>
    <submittedName>
        <fullName evidence="1">Uncharacterized protein</fullName>
    </submittedName>
</protein>
<comment type="caution">
    <text evidence="1">The sequence shown here is derived from an EMBL/GenBank/DDBJ whole genome shotgun (WGS) entry which is preliminary data.</text>
</comment>
<dbReference type="Proteomes" id="UP000323142">
    <property type="component" value="Unassembled WGS sequence"/>
</dbReference>
<gene>
    <name evidence="1" type="ORF">F0L46_05040</name>
</gene>
<reference evidence="1 2" key="2">
    <citation type="submission" date="2019-09" db="EMBL/GenBank/DDBJ databases">
        <authorList>
            <person name="Jin C."/>
        </authorList>
    </citation>
    <scope>NUCLEOTIDE SEQUENCE [LARGE SCALE GENOMIC DNA]</scope>
    <source>
        <strain evidence="1 2">BN140002</strain>
    </source>
</reference>
<proteinExistence type="predicted"/>
<dbReference type="RefSeq" id="WP_149815947.1">
    <property type="nucleotide sequence ID" value="NZ_VUOA01000009.1"/>
</dbReference>
<dbReference type="AlphaFoldDB" id="A0A5B2VS40"/>
<dbReference type="EMBL" id="VUOA01000009">
    <property type="protein sequence ID" value="KAA2241166.1"/>
    <property type="molecule type" value="Genomic_DNA"/>
</dbReference>
<name>A0A5B2VS40_9HYPH</name>
<sequence>MSDTFAVLAYEEGVLSEASRHGTRERAEHAFTAAVETADGLSGETGAWYRVELWCGEVLLGLFDTADRP</sequence>
<reference evidence="1 2" key="1">
    <citation type="submission" date="2019-09" db="EMBL/GenBank/DDBJ databases">
        <title>Salinarimonas rosea gen. nov., sp. nov., a new member of the a-2 subgroup of the Proteobacteria.</title>
        <authorList>
            <person name="Liu J."/>
        </authorList>
    </citation>
    <scope>NUCLEOTIDE SEQUENCE [LARGE SCALE GENOMIC DNA]</scope>
    <source>
        <strain evidence="1 2">BN140002</strain>
    </source>
</reference>
<evidence type="ECO:0000313" key="2">
    <source>
        <dbReference type="Proteomes" id="UP000323142"/>
    </source>
</evidence>
<evidence type="ECO:0000313" key="1">
    <source>
        <dbReference type="EMBL" id="KAA2241166.1"/>
    </source>
</evidence>
<keyword evidence="2" id="KW-1185">Reference proteome</keyword>